<accession>A0A7W7WRR0</accession>
<sequence length="121" mass="12845">MPLAVLHIENGSENDLASLVDLLSDYDELRGRIRPVRALPGPDEMGTAIEAISIALVPGGVATILATGLALWLRRRSPGRPGKVGLRLELPDGTKLHLDAKGVEDVEAVVAAAVKPWTDTH</sequence>
<keyword evidence="1" id="KW-0472">Membrane</keyword>
<keyword evidence="3" id="KW-1185">Reference proteome</keyword>
<reference evidence="2 3" key="1">
    <citation type="submission" date="2020-08" db="EMBL/GenBank/DDBJ databases">
        <title>Sequencing the genomes of 1000 actinobacteria strains.</title>
        <authorList>
            <person name="Klenk H.-P."/>
        </authorList>
    </citation>
    <scope>NUCLEOTIDE SEQUENCE [LARGE SCALE GENOMIC DNA]</scope>
    <source>
        <strain evidence="2 3">DSM 45886</strain>
    </source>
</reference>
<gene>
    <name evidence="2" type="ORF">FHR38_005279</name>
</gene>
<dbReference type="Pfam" id="PF19953">
    <property type="entry name" value="EACC1"/>
    <property type="match status" value="1"/>
</dbReference>
<evidence type="ECO:0000313" key="2">
    <source>
        <dbReference type="EMBL" id="MBB4961546.1"/>
    </source>
</evidence>
<dbReference type="InterPro" id="IPR045428">
    <property type="entry name" value="EACC1"/>
</dbReference>
<protein>
    <submittedName>
        <fullName evidence="2">Uncharacterized protein</fullName>
    </submittedName>
</protein>
<dbReference type="EMBL" id="JACHJW010000001">
    <property type="protein sequence ID" value="MBB4961546.1"/>
    <property type="molecule type" value="Genomic_DNA"/>
</dbReference>
<feature type="transmembrane region" description="Helical" evidence="1">
    <location>
        <begin position="51"/>
        <end position="73"/>
    </location>
</feature>
<dbReference type="Proteomes" id="UP000578819">
    <property type="component" value="Unassembled WGS sequence"/>
</dbReference>
<keyword evidence="1" id="KW-0812">Transmembrane</keyword>
<dbReference type="AlphaFoldDB" id="A0A7W7WRR0"/>
<comment type="caution">
    <text evidence="2">The sequence shown here is derived from an EMBL/GenBank/DDBJ whole genome shotgun (WGS) entry which is preliminary data.</text>
</comment>
<dbReference type="RefSeq" id="WP_184537132.1">
    <property type="nucleotide sequence ID" value="NZ_JACHJW010000001.1"/>
</dbReference>
<proteinExistence type="predicted"/>
<evidence type="ECO:0000256" key="1">
    <source>
        <dbReference type="SAM" id="Phobius"/>
    </source>
</evidence>
<keyword evidence="1" id="KW-1133">Transmembrane helix</keyword>
<name>A0A7W7WRR0_9ACTN</name>
<organism evidence="2 3">
    <name type="scientific">Micromonospora polyrhachis</name>
    <dbReference type="NCBI Taxonomy" id="1282883"/>
    <lineage>
        <taxon>Bacteria</taxon>
        <taxon>Bacillati</taxon>
        <taxon>Actinomycetota</taxon>
        <taxon>Actinomycetes</taxon>
        <taxon>Micromonosporales</taxon>
        <taxon>Micromonosporaceae</taxon>
        <taxon>Micromonospora</taxon>
    </lineage>
</organism>
<evidence type="ECO:0000313" key="3">
    <source>
        <dbReference type="Proteomes" id="UP000578819"/>
    </source>
</evidence>